<reference evidence="1 2" key="1">
    <citation type="submission" date="2020-02" db="EMBL/GenBank/DDBJ databases">
        <title>Draft genome sequence of two Spirosoma agri KCTC 52727 and Spirosoma terrae KCTC 52035.</title>
        <authorList>
            <person name="Rojas J."/>
            <person name="Ambika Manirajan B."/>
            <person name="Ratering S."/>
            <person name="Suarez C."/>
            <person name="Schnell S."/>
        </authorList>
    </citation>
    <scope>NUCLEOTIDE SEQUENCE [LARGE SCALE GENOMIC DNA]</scope>
    <source>
        <strain evidence="1 2">KCTC 52727</strain>
    </source>
</reference>
<comment type="caution">
    <text evidence="1">The sequence shown here is derived from an EMBL/GenBank/DDBJ whole genome shotgun (WGS) entry which is preliminary data.</text>
</comment>
<keyword evidence="2" id="KW-1185">Reference proteome</keyword>
<dbReference type="Proteomes" id="UP000477386">
    <property type="component" value="Unassembled WGS sequence"/>
</dbReference>
<dbReference type="RefSeq" id="WP_164036120.1">
    <property type="nucleotide sequence ID" value="NZ_JAAGNZ010000001.1"/>
</dbReference>
<evidence type="ECO:0000313" key="1">
    <source>
        <dbReference type="EMBL" id="NEU66833.1"/>
    </source>
</evidence>
<protein>
    <submittedName>
        <fullName evidence="1">Uncharacterized protein</fullName>
    </submittedName>
</protein>
<dbReference type="EMBL" id="JAAGNZ010000001">
    <property type="protein sequence ID" value="NEU66833.1"/>
    <property type="molecule type" value="Genomic_DNA"/>
</dbReference>
<dbReference type="AlphaFoldDB" id="A0A6M0IIM0"/>
<gene>
    <name evidence="1" type="ORF">GK091_08060</name>
</gene>
<evidence type="ECO:0000313" key="2">
    <source>
        <dbReference type="Proteomes" id="UP000477386"/>
    </source>
</evidence>
<sequence>MNPSVDQITPSLVGLAATTLIVAEGATSELVVKQFLRNQGYPPYQAEVSKWLLTVAMQEGWAINDTGLFRVYRFPTQRAPAHD</sequence>
<name>A0A6M0IIM0_9BACT</name>
<accession>A0A6M0IIM0</accession>
<organism evidence="1 2">
    <name type="scientific">Spirosoma agri</name>
    <dbReference type="NCBI Taxonomy" id="1987381"/>
    <lineage>
        <taxon>Bacteria</taxon>
        <taxon>Pseudomonadati</taxon>
        <taxon>Bacteroidota</taxon>
        <taxon>Cytophagia</taxon>
        <taxon>Cytophagales</taxon>
        <taxon>Cytophagaceae</taxon>
        <taxon>Spirosoma</taxon>
    </lineage>
</organism>
<proteinExistence type="predicted"/>